<dbReference type="PANTHER" id="PTHR43124:SF3">
    <property type="entry name" value="CHLORAMPHENICOL EFFLUX PUMP RV0191"/>
    <property type="match status" value="1"/>
</dbReference>
<dbReference type="SUPFAM" id="SSF103473">
    <property type="entry name" value="MFS general substrate transporter"/>
    <property type="match status" value="1"/>
</dbReference>
<feature type="domain" description="Major facilitator superfamily (MFS) profile" evidence="7">
    <location>
        <begin position="4"/>
        <end position="379"/>
    </location>
</feature>
<dbReference type="EMBL" id="LR027517">
    <property type="protein sequence ID" value="VCU53347.1"/>
    <property type="molecule type" value="Genomic_DNA"/>
</dbReference>
<name>A0A3P4AQD4_THETH</name>
<reference evidence="8 9" key="1">
    <citation type="submission" date="2018-10" db="EMBL/GenBank/DDBJ databases">
        <authorList>
            <person name="Peiro R."/>
            <person name="Begona"/>
            <person name="Cbmso G."/>
            <person name="Lopez M."/>
            <person name="Gonzalez S."/>
            <person name="Sacristan E."/>
            <person name="Castillo E."/>
        </authorList>
    </citation>
    <scope>NUCLEOTIDE SEQUENCE [LARGE SCALE GENOMIC DNA]</scope>
    <source>
        <strain evidence="8">TTHNAR1</strain>
    </source>
</reference>
<dbReference type="GO" id="GO:0005886">
    <property type="term" value="C:plasma membrane"/>
    <property type="evidence" value="ECO:0007669"/>
    <property type="project" value="UniProtKB-SubCell"/>
</dbReference>
<dbReference type="InterPro" id="IPR036259">
    <property type="entry name" value="MFS_trans_sf"/>
</dbReference>
<feature type="transmembrane region" description="Helical" evidence="6">
    <location>
        <begin position="259"/>
        <end position="277"/>
    </location>
</feature>
<evidence type="ECO:0000256" key="4">
    <source>
        <dbReference type="ARBA" id="ARBA00022989"/>
    </source>
</evidence>
<accession>A0A3P4AQD4</accession>
<dbReference type="InterPro" id="IPR020846">
    <property type="entry name" value="MFS_dom"/>
</dbReference>
<evidence type="ECO:0000313" key="9">
    <source>
        <dbReference type="Proteomes" id="UP000279841"/>
    </source>
</evidence>
<dbReference type="Proteomes" id="UP000279841">
    <property type="component" value="Chromosome"/>
</dbReference>
<dbReference type="AlphaFoldDB" id="A0A3P4AQD4"/>
<feature type="transmembrane region" description="Helical" evidence="6">
    <location>
        <begin position="355"/>
        <end position="375"/>
    </location>
</feature>
<feature type="transmembrane region" description="Helical" evidence="6">
    <location>
        <begin position="75"/>
        <end position="97"/>
    </location>
</feature>
<dbReference type="InterPro" id="IPR011701">
    <property type="entry name" value="MFS"/>
</dbReference>
<feature type="transmembrane region" description="Helical" evidence="6">
    <location>
        <begin position="227"/>
        <end position="247"/>
    </location>
</feature>
<keyword evidence="4 6" id="KW-1133">Transmembrane helix</keyword>
<gene>
    <name evidence="8" type="primary">ribZ</name>
    <name evidence="8" type="ORF">TTHN1_01116</name>
</gene>
<keyword evidence="5 6" id="KW-0472">Membrane</keyword>
<proteinExistence type="predicted"/>
<organism evidence="8 9">
    <name type="scientific">Thermus thermophilus</name>
    <dbReference type="NCBI Taxonomy" id="274"/>
    <lineage>
        <taxon>Bacteria</taxon>
        <taxon>Thermotogati</taxon>
        <taxon>Deinococcota</taxon>
        <taxon>Deinococci</taxon>
        <taxon>Thermales</taxon>
        <taxon>Thermaceae</taxon>
        <taxon>Thermus</taxon>
    </lineage>
</organism>
<dbReference type="PANTHER" id="PTHR43124">
    <property type="entry name" value="PURINE EFFLUX PUMP PBUE"/>
    <property type="match status" value="1"/>
</dbReference>
<dbReference type="Gene3D" id="1.20.1250.20">
    <property type="entry name" value="MFS general substrate transporter like domains"/>
    <property type="match status" value="1"/>
</dbReference>
<evidence type="ECO:0000256" key="6">
    <source>
        <dbReference type="SAM" id="Phobius"/>
    </source>
</evidence>
<comment type="subcellular location">
    <subcellularLocation>
        <location evidence="1">Cell membrane</location>
        <topology evidence="1">Multi-pass membrane protein</topology>
    </subcellularLocation>
</comment>
<keyword evidence="3 6" id="KW-0812">Transmembrane</keyword>
<protein>
    <submittedName>
        <fullName evidence="8">Riboflavin transporter RibZ</fullName>
    </submittedName>
</protein>
<feature type="transmembrane region" description="Helical" evidence="6">
    <location>
        <begin position="103"/>
        <end position="120"/>
    </location>
</feature>
<sequence length="399" mass="40118">MDRRLLALLSGVLLGTVSESSLAPALPVLERAFAVGPEAAQGVVSLGLLGAALAYLPLAGLAGRVGAGRLFRTGLFLHALLALLLALAPNLLALYLLRLLQGVATAMVVGLVPGLAASAFPEARGYALGMVASTVAAGTLLGPALGGLAAGWGLPYVFLLPLPAALLALLLSGNLPELPRQEGTLPGLLRAPGFLPALLATGLYFLHALGTTVALAFHLGKEGFSPGAIGGLLLLGPLELLFLGAWAGRRADRMGYNRVALLGAYLLVAAGLAFALLPLLHPLWGSALALLLLGVGRALFQAANNALVLSLAPKGTEGLASGALSVARALGQALGSALAGGSLGLFYRLFPSHGLAFAATALLLTALMGLAAFLVRSREGSGEEVGHAPLDDPGGEGRA</sequence>
<evidence type="ECO:0000313" key="8">
    <source>
        <dbReference type="EMBL" id="VCU53347.1"/>
    </source>
</evidence>
<dbReference type="Pfam" id="PF07690">
    <property type="entry name" value="MFS_1"/>
    <property type="match status" value="1"/>
</dbReference>
<feature type="transmembrane region" description="Helical" evidence="6">
    <location>
        <begin position="41"/>
        <end position="63"/>
    </location>
</feature>
<dbReference type="GO" id="GO:0022857">
    <property type="term" value="F:transmembrane transporter activity"/>
    <property type="evidence" value="ECO:0007669"/>
    <property type="project" value="InterPro"/>
</dbReference>
<evidence type="ECO:0000256" key="3">
    <source>
        <dbReference type="ARBA" id="ARBA00022692"/>
    </source>
</evidence>
<keyword evidence="2" id="KW-1003">Cell membrane</keyword>
<dbReference type="InterPro" id="IPR050189">
    <property type="entry name" value="MFS_Efflux_Transporters"/>
</dbReference>
<feature type="transmembrane region" description="Helical" evidence="6">
    <location>
        <begin position="156"/>
        <end position="175"/>
    </location>
</feature>
<dbReference type="RefSeq" id="WP_124104761.1">
    <property type="nucleotide sequence ID" value="NZ_LR027517.1"/>
</dbReference>
<feature type="transmembrane region" description="Helical" evidence="6">
    <location>
        <begin position="127"/>
        <end position="150"/>
    </location>
</feature>
<evidence type="ECO:0000256" key="2">
    <source>
        <dbReference type="ARBA" id="ARBA00022475"/>
    </source>
</evidence>
<evidence type="ECO:0000256" key="1">
    <source>
        <dbReference type="ARBA" id="ARBA00004651"/>
    </source>
</evidence>
<evidence type="ECO:0000259" key="7">
    <source>
        <dbReference type="PROSITE" id="PS50850"/>
    </source>
</evidence>
<evidence type="ECO:0000256" key="5">
    <source>
        <dbReference type="ARBA" id="ARBA00023136"/>
    </source>
</evidence>
<feature type="transmembrane region" description="Helical" evidence="6">
    <location>
        <begin position="187"/>
        <end position="207"/>
    </location>
</feature>
<dbReference type="PROSITE" id="PS50850">
    <property type="entry name" value="MFS"/>
    <property type="match status" value="1"/>
</dbReference>